<dbReference type="Gene3D" id="3.40.190.290">
    <property type="match status" value="1"/>
</dbReference>
<dbReference type="AlphaFoldDB" id="A0A6G8IF08"/>
<evidence type="ECO:0000313" key="7">
    <source>
        <dbReference type="Proteomes" id="UP000503162"/>
    </source>
</evidence>
<dbReference type="PRINTS" id="PR00039">
    <property type="entry name" value="HTHLYSR"/>
</dbReference>
<gene>
    <name evidence="6" type="ORF">G9Q37_05155</name>
</gene>
<dbReference type="GO" id="GO:0009089">
    <property type="term" value="P:lysine biosynthetic process via diaminopimelate"/>
    <property type="evidence" value="ECO:0007669"/>
    <property type="project" value="TreeGrafter"/>
</dbReference>
<dbReference type="EMBL" id="CP049989">
    <property type="protein sequence ID" value="QIM51570.1"/>
    <property type="molecule type" value="Genomic_DNA"/>
</dbReference>
<comment type="similarity">
    <text evidence="1">Belongs to the LysR transcriptional regulatory family.</text>
</comment>
<evidence type="ECO:0000256" key="4">
    <source>
        <dbReference type="ARBA" id="ARBA00023163"/>
    </source>
</evidence>
<dbReference type="GO" id="GO:0003700">
    <property type="term" value="F:DNA-binding transcription factor activity"/>
    <property type="evidence" value="ECO:0007669"/>
    <property type="project" value="InterPro"/>
</dbReference>
<keyword evidence="7" id="KW-1185">Reference proteome</keyword>
<keyword evidence="3" id="KW-0238">DNA-binding</keyword>
<dbReference type="KEGG" id="hcz:G9Q37_05155"/>
<evidence type="ECO:0000256" key="1">
    <source>
        <dbReference type="ARBA" id="ARBA00009437"/>
    </source>
</evidence>
<proteinExistence type="inferred from homology"/>
<keyword evidence="2" id="KW-0805">Transcription regulation</keyword>
<keyword evidence="4" id="KW-0804">Transcription</keyword>
<evidence type="ECO:0000256" key="3">
    <source>
        <dbReference type="ARBA" id="ARBA00023125"/>
    </source>
</evidence>
<sequence>MRLRHIEVFNAVMLTGSVSAAARMINVTQPAVSRTLKHAELQLGFPLFQRAGGRLVPTAEAQTLYPHIERLFAQLDEVQRLAGSLKAGRTRGELRVLTVLGLSYEVVPRAMRLFREKHPHVLVHHQALHSVQIVSALALQEADVGYVFNPGSHPALVQEKLGERRVMAVVPKGLLTPRQLKAGSIGWAQLAKLPLIALDAQDPLGMRLAHTLREHEAEIRPVMTVQTYHVALALAHHGVGAALVEGCTATSADPAKVDVLPFEPLVPTTVHLLRPAARPHSVVARAFTRFMQQALQQIG</sequence>
<dbReference type="PANTHER" id="PTHR30427:SF1">
    <property type="entry name" value="TRANSCRIPTIONAL ACTIVATOR PROTEIN LYSR"/>
    <property type="match status" value="1"/>
</dbReference>
<dbReference type="SUPFAM" id="SSF53850">
    <property type="entry name" value="Periplasmic binding protein-like II"/>
    <property type="match status" value="1"/>
</dbReference>
<evidence type="ECO:0000313" key="6">
    <source>
        <dbReference type="EMBL" id="QIM51570.1"/>
    </source>
</evidence>
<dbReference type="RefSeq" id="WP_166225509.1">
    <property type="nucleotide sequence ID" value="NZ_CP049989.1"/>
</dbReference>
<dbReference type="PROSITE" id="PS50931">
    <property type="entry name" value="HTH_LYSR"/>
    <property type="match status" value="1"/>
</dbReference>
<protein>
    <submittedName>
        <fullName evidence="6">LysR family transcriptional regulator</fullName>
    </submittedName>
</protein>
<dbReference type="SUPFAM" id="SSF46785">
    <property type="entry name" value="Winged helix' DNA-binding domain"/>
    <property type="match status" value="1"/>
</dbReference>
<dbReference type="InterPro" id="IPR036388">
    <property type="entry name" value="WH-like_DNA-bd_sf"/>
</dbReference>
<dbReference type="InterPro" id="IPR000847">
    <property type="entry name" value="LysR_HTH_N"/>
</dbReference>
<dbReference type="InterPro" id="IPR036390">
    <property type="entry name" value="WH_DNA-bd_sf"/>
</dbReference>
<dbReference type="GO" id="GO:0043565">
    <property type="term" value="F:sequence-specific DNA binding"/>
    <property type="evidence" value="ECO:0007669"/>
    <property type="project" value="TreeGrafter"/>
</dbReference>
<evidence type="ECO:0000256" key="2">
    <source>
        <dbReference type="ARBA" id="ARBA00023015"/>
    </source>
</evidence>
<dbReference type="PANTHER" id="PTHR30427">
    <property type="entry name" value="TRANSCRIPTIONAL ACTIVATOR PROTEIN LYSR"/>
    <property type="match status" value="1"/>
</dbReference>
<evidence type="ECO:0000259" key="5">
    <source>
        <dbReference type="PROSITE" id="PS50931"/>
    </source>
</evidence>
<accession>A0A6G8IF08</accession>
<name>A0A6G8IF08_9BURK</name>
<dbReference type="Pfam" id="PF03466">
    <property type="entry name" value="LysR_substrate"/>
    <property type="match status" value="1"/>
</dbReference>
<dbReference type="InterPro" id="IPR005119">
    <property type="entry name" value="LysR_subst-bd"/>
</dbReference>
<feature type="domain" description="HTH lysR-type" evidence="5">
    <location>
        <begin position="1"/>
        <end position="58"/>
    </location>
</feature>
<dbReference type="Proteomes" id="UP000503162">
    <property type="component" value="Chromosome"/>
</dbReference>
<organism evidence="6 7">
    <name type="scientific">Hydrogenophaga crocea</name>
    <dbReference type="NCBI Taxonomy" id="2716225"/>
    <lineage>
        <taxon>Bacteria</taxon>
        <taxon>Pseudomonadati</taxon>
        <taxon>Pseudomonadota</taxon>
        <taxon>Betaproteobacteria</taxon>
        <taxon>Burkholderiales</taxon>
        <taxon>Comamonadaceae</taxon>
        <taxon>Hydrogenophaga</taxon>
    </lineage>
</organism>
<dbReference type="Gene3D" id="1.10.10.10">
    <property type="entry name" value="Winged helix-like DNA-binding domain superfamily/Winged helix DNA-binding domain"/>
    <property type="match status" value="1"/>
</dbReference>
<dbReference type="Pfam" id="PF00126">
    <property type="entry name" value="HTH_1"/>
    <property type="match status" value="1"/>
</dbReference>
<dbReference type="GO" id="GO:0010628">
    <property type="term" value="P:positive regulation of gene expression"/>
    <property type="evidence" value="ECO:0007669"/>
    <property type="project" value="TreeGrafter"/>
</dbReference>
<reference evidence="6 7" key="1">
    <citation type="submission" date="2020-03" db="EMBL/GenBank/DDBJ databases">
        <title>Hydrogenophaga sp. nov. isolated from cyanobacterial mat.</title>
        <authorList>
            <person name="Thorat V."/>
            <person name="Kirdat K."/>
            <person name="Tiwarekar B."/>
            <person name="Costa E.D."/>
            <person name="Yadav A."/>
        </authorList>
    </citation>
    <scope>NUCLEOTIDE SEQUENCE [LARGE SCALE GENOMIC DNA]</scope>
    <source>
        <strain evidence="6 7">BA0156</strain>
    </source>
</reference>